<proteinExistence type="predicted"/>
<reference evidence="6" key="1">
    <citation type="submission" date="2021-09" db="EMBL/GenBank/DDBJ databases">
        <authorList>
            <consortium name="AG Swart"/>
            <person name="Singh M."/>
            <person name="Singh A."/>
            <person name="Seah K."/>
            <person name="Emmerich C."/>
        </authorList>
    </citation>
    <scope>NUCLEOTIDE SEQUENCE</scope>
    <source>
        <strain evidence="6">ATCC30299</strain>
    </source>
</reference>
<feature type="region of interest" description="Disordered" evidence="4">
    <location>
        <begin position="99"/>
        <end position="202"/>
    </location>
</feature>
<dbReference type="AlphaFoldDB" id="A0AAU9K6E3"/>
<dbReference type="SUPFAM" id="SSF54928">
    <property type="entry name" value="RNA-binding domain, RBD"/>
    <property type="match status" value="2"/>
</dbReference>
<feature type="region of interest" description="Disordered" evidence="4">
    <location>
        <begin position="1"/>
        <end position="55"/>
    </location>
</feature>
<dbReference type="PANTHER" id="PTHR23236">
    <property type="entry name" value="EUKARYOTIC TRANSLATION INITIATION FACTOR 4B/4H"/>
    <property type="match status" value="1"/>
</dbReference>
<comment type="caution">
    <text evidence="6">The sequence shown here is derived from an EMBL/GenBank/DDBJ whole genome shotgun (WGS) entry which is preliminary data.</text>
</comment>
<name>A0AAU9K6E3_9CILI</name>
<feature type="compositionally biased region" description="Basic and acidic residues" evidence="4">
    <location>
        <begin position="99"/>
        <end position="114"/>
    </location>
</feature>
<evidence type="ECO:0000256" key="3">
    <source>
        <dbReference type="PROSITE-ProRule" id="PRU00176"/>
    </source>
</evidence>
<evidence type="ECO:0000256" key="4">
    <source>
        <dbReference type="SAM" id="MobiDB-lite"/>
    </source>
</evidence>
<dbReference type="Pfam" id="PF00076">
    <property type="entry name" value="RRM_1"/>
    <property type="match status" value="2"/>
</dbReference>
<dbReference type="GO" id="GO:0003723">
    <property type="term" value="F:RNA binding"/>
    <property type="evidence" value="ECO:0007669"/>
    <property type="project" value="UniProtKB-UniRule"/>
</dbReference>
<feature type="compositionally biased region" description="Polar residues" evidence="4">
    <location>
        <begin position="23"/>
        <end position="35"/>
    </location>
</feature>
<dbReference type="PANTHER" id="PTHR23236:SF119">
    <property type="entry name" value="NUCLEAR RNA-BINDING PROTEIN SART-3"/>
    <property type="match status" value="1"/>
</dbReference>
<feature type="compositionally biased region" description="Acidic residues" evidence="4">
    <location>
        <begin position="191"/>
        <end position="200"/>
    </location>
</feature>
<accession>A0AAU9K6E3</accession>
<evidence type="ECO:0000313" key="7">
    <source>
        <dbReference type="Proteomes" id="UP001162131"/>
    </source>
</evidence>
<evidence type="ECO:0000313" key="6">
    <source>
        <dbReference type="EMBL" id="CAG9334610.1"/>
    </source>
</evidence>
<dbReference type="Gene3D" id="3.30.70.330">
    <property type="match status" value="2"/>
</dbReference>
<dbReference type="PROSITE" id="PS50102">
    <property type="entry name" value="RRM"/>
    <property type="match status" value="2"/>
</dbReference>
<dbReference type="CDD" id="cd00590">
    <property type="entry name" value="RRM_SF"/>
    <property type="match status" value="1"/>
</dbReference>
<sequence>MWKQGISESNNQPELIKHEFSNEIPQSSNPDIFTSTEEKNLEAKAQTTGKTKLSDSVGYSKDFEEAKNEEIHTKPALSENIKEGITSASEEEIKPKIELKEWSNNSKEEKKEEIFELPPVKTFTAGTSQEEIKTEIEVKKGKNLSLNSKGYSNSSKKDTKETPAKKAAQKVEIETSSDSEEEFTPKKGEESSSDSEEEPNQTEKKIIWDISYGTGPVTEIFVGNLSYQTKSSDLDNFFSRCGEVSSVKLLYTSDGNPKGIANVSFTNIESTNKALELNGAIFMGRNLRVLPSISKPLSSRIAEISPSQDEPEEQADARLGNGKSTTIFARNLSYASTIDSIRKFFEICGEIKDIRVALDSEGNHKGFAFIEFFNIEAAEKAIELNGRKFDGRIISLDFSGNSTSKEISI</sequence>
<dbReference type="InterPro" id="IPR035979">
    <property type="entry name" value="RBD_domain_sf"/>
</dbReference>
<dbReference type="Proteomes" id="UP001162131">
    <property type="component" value="Unassembled WGS sequence"/>
</dbReference>
<feature type="domain" description="RRM" evidence="5">
    <location>
        <begin position="218"/>
        <end position="294"/>
    </location>
</feature>
<dbReference type="InterPro" id="IPR012677">
    <property type="entry name" value="Nucleotide-bd_a/b_plait_sf"/>
</dbReference>
<keyword evidence="1" id="KW-0677">Repeat</keyword>
<keyword evidence="7" id="KW-1185">Reference proteome</keyword>
<feature type="compositionally biased region" description="Basic and acidic residues" evidence="4">
    <location>
        <begin position="130"/>
        <end position="140"/>
    </location>
</feature>
<evidence type="ECO:0000259" key="5">
    <source>
        <dbReference type="PROSITE" id="PS50102"/>
    </source>
</evidence>
<keyword evidence="2 3" id="KW-0694">RNA-binding</keyword>
<gene>
    <name evidence="6" type="ORF">BSTOLATCC_MIC61222</name>
</gene>
<evidence type="ECO:0000256" key="1">
    <source>
        <dbReference type="ARBA" id="ARBA00022737"/>
    </source>
</evidence>
<feature type="compositionally biased region" description="Basic and acidic residues" evidence="4">
    <location>
        <begin position="155"/>
        <end position="173"/>
    </location>
</feature>
<evidence type="ECO:0000256" key="2">
    <source>
        <dbReference type="ARBA" id="ARBA00022884"/>
    </source>
</evidence>
<dbReference type="InterPro" id="IPR000504">
    <property type="entry name" value="RRM_dom"/>
</dbReference>
<feature type="compositionally biased region" description="Polar residues" evidence="4">
    <location>
        <begin position="144"/>
        <end position="154"/>
    </location>
</feature>
<organism evidence="6 7">
    <name type="scientific">Blepharisma stoltei</name>
    <dbReference type="NCBI Taxonomy" id="1481888"/>
    <lineage>
        <taxon>Eukaryota</taxon>
        <taxon>Sar</taxon>
        <taxon>Alveolata</taxon>
        <taxon>Ciliophora</taxon>
        <taxon>Postciliodesmatophora</taxon>
        <taxon>Heterotrichea</taxon>
        <taxon>Heterotrichida</taxon>
        <taxon>Blepharismidae</taxon>
        <taxon>Blepharisma</taxon>
    </lineage>
</organism>
<protein>
    <recommendedName>
        <fullName evidence="5">RRM domain-containing protein</fullName>
    </recommendedName>
</protein>
<dbReference type="EMBL" id="CAJZBQ010000058">
    <property type="protein sequence ID" value="CAG9334610.1"/>
    <property type="molecule type" value="Genomic_DNA"/>
</dbReference>
<feature type="domain" description="RRM" evidence="5">
    <location>
        <begin position="325"/>
        <end position="401"/>
    </location>
</feature>
<dbReference type="SMART" id="SM00360">
    <property type="entry name" value="RRM"/>
    <property type="match status" value="2"/>
</dbReference>
<feature type="compositionally biased region" description="Polar residues" evidence="4">
    <location>
        <begin position="1"/>
        <end position="13"/>
    </location>
</feature>